<keyword evidence="1" id="KW-0677">Repeat</keyword>
<dbReference type="GeneID" id="98139593"/>
<dbReference type="PROSITE" id="PS50088">
    <property type="entry name" value="ANK_REPEAT"/>
    <property type="match status" value="2"/>
</dbReference>
<dbReference type="Pfam" id="PF12796">
    <property type="entry name" value="Ank_2"/>
    <property type="match status" value="2"/>
</dbReference>
<dbReference type="RefSeq" id="XP_070885482.1">
    <property type="nucleotide sequence ID" value="XM_071024521.1"/>
</dbReference>
<dbReference type="EMBL" id="JBFXLQ010000024">
    <property type="protein sequence ID" value="KAL2866503.1"/>
    <property type="molecule type" value="Genomic_DNA"/>
</dbReference>
<dbReference type="Gene3D" id="1.25.40.20">
    <property type="entry name" value="Ankyrin repeat-containing domain"/>
    <property type="match status" value="2"/>
</dbReference>
<organism evidence="4 5">
    <name type="scientific">Aspergillus lucknowensis</name>
    <dbReference type="NCBI Taxonomy" id="176173"/>
    <lineage>
        <taxon>Eukaryota</taxon>
        <taxon>Fungi</taxon>
        <taxon>Dikarya</taxon>
        <taxon>Ascomycota</taxon>
        <taxon>Pezizomycotina</taxon>
        <taxon>Eurotiomycetes</taxon>
        <taxon>Eurotiomycetidae</taxon>
        <taxon>Eurotiales</taxon>
        <taxon>Aspergillaceae</taxon>
        <taxon>Aspergillus</taxon>
        <taxon>Aspergillus subgen. Nidulantes</taxon>
    </lineage>
</organism>
<accession>A0ABR4LT04</accession>
<dbReference type="SUPFAM" id="SSF48403">
    <property type="entry name" value="Ankyrin repeat"/>
    <property type="match status" value="1"/>
</dbReference>
<dbReference type="InterPro" id="IPR036770">
    <property type="entry name" value="Ankyrin_rpt-contain_sf"/>
</dbReference>
<evidence type="ECO:0000256" key="3">
    <source>
        <dbReference type="PROSITE-ProRule" id="PRU00023"/>
    </source>
</evidence>
<dbReference type="PANTHER" id="PTHR24198">
    <property type="entry name" value="ANKYRIN REPEAT AND PROTEIN KINASE DOMAIN-CONTAINING PROTEIN"/>
    <property type="match status" value="1"/>
</dbReference>
<dbReference type="Proteomes" id="UP001610432">
    <property type="component" value="Unassembled WGS sequence"/>
</dbReference>
<feature type="repeat" description="ANK" evidence="3">
    <location>
        <begin position="229"/>
        <end position="261"/>
    </location>
</feature>
<dbReference type="InterPro" id="IPR002110">
    <property type="entry name" value="Ankyrin_rpt"/>
</dbReference>
<evidence type="ECO:0000313" key="5">
    <source>
        <dbReference type="Proteomes" id="UP001610432"/>
    </source>
</evidence>
<protein>
    <submittedName>
        <fullName evidence="4">Ankyrin repeat-containing domain protein</fullName>
    </submittedName>
</protein>
<sequence length="568" mass="64102">MVEKTRAFHDRRRPWRGNCLPGVIYAVSEVAVRWLADANHTSIADQSLSRCERLWYGLARAALSYLGGSKFAECIHSDWEEEDEEENDGHTTGRRHIYYSSESDSDLSVLSDGKFYTFSRVAWYERERQRQQVRRSRTAQTSSLKPTWSKNSADFTHARWMNEDLLVAAAAAGDEHLCRRVLQDGIDVNSGSRYFGHAIHAGVLRGDEQVLRLLLQQTDLDVNLAHTDKRRTPLVMAAMRGDEVAVRLLLSMRDDIDANAEDKYNHTALRWACTRGHEGVVRLLLDYPATDINYGGSWRPVVPLEEAIRNHHEAIVRLLLEHPDINIRAYDQEEKRSLLSRSMWWYSHTEAQRKLHILQLLLDKDSSIVNATSEEEPPPLWVAATTYKSVPLVEFLMSQGNIIPNIRGPAANPPMKAHGRRHGLLHNVVALGHEAVLRELLRWDTVDPNLVDPADGRGYTPLHAAVSRGRHALIKALLEHKRVDVNATNASGQTPLALLASRTHADDVHAAPMAMLLLEREDIDVDVADSSGRTPLSYAAERENDALAQLLSKRSAEMRELAIKSRDS</sequence>
<evidence type="ECO:0000256" key="1">
    <source>
        <dbReference type="ARBA" id="ARBA00022737"/>
    </source>
</evidence>
<name>A0ABR4LT04_9EURO</name>
<dbReference type="PANTHER" id="PTHR24198:SF165">
    <property type="entry name" value="ANKYRIN REPEAT-CONTAINING PROTEIN-RELATED"/>
    <property type="match status" value="1"/>
</dbReference>
<gene>
    <name evidence="4" type="ORF">BJX67DRAFT_129589</name>
</gene>
<dbReference type="SMART" id="SM00248">
    <property type="entry name" value="ANK"/>
    <property type="match status" value="10"/>
</dbReference>
<reference evidence="4 5" key="1">
    <citation type="submission" date="2024-07" db="EMBL/GenBank/DDBJ databases">
        <title>Section-level genome sequencing and comparative genomics of Aspergillus sections Usti and Cavernicolus.</title>
        <authorList>
            <consortium name="Lawrence Berkeley National Laboratory"/>
            <person name="Nybo J.L."/>
            <person name="Vesth T.C."/>
            <person name="Theobald S."/>
            <person name="Frisvad J.C."/>
            <person name="Larsen T.O."/>
            <person name="Kjaerboelling I."/>
            <person name="Rothschild-Mancinelli K."/>
            <person name="Lyhne E.K."/>
            <person name="Kogle M.E."/>
            <person name="Barry K."/>
            <person name="Clum A."/>
            <person name="Na H."/>
            <person name="Ledsgaard L."/>
            <person name="Lin J."/>
            <person name="Lipzen A."/>
            <person name="Kuo A."/>
            <person name="Riley R."/>
            <person name="Mondo S."/>
            <person name="Labutti K."/>
            <person name="Haridas S."/>
            <person name="Pangalinan J."/>
            <person name="Salamov A.A."/>
            <person name="Simmons B.A."/>
            <person name="Magnuson J.K."/>
            <person name="Chen J."/>
            <person name="Drula E."/>
            <person name="Henrissat B."/>
            <person name="Wiebenga A."/>
            <person name="Lubbers R.J."/>
            <person name="Gomes A.C."/>
            <person name="Macurrencykelacurrency M.R."/>
            <person name="Stajich J."/>
            <person name="Grigoriev I.V."/>
            <person name="Mortensen U.H."/>
            <person name="De Vries R.P."/>
            <person name="Baker S.E."/>
            <person name="Andersen M.R."/>
        </authorList>
    </citation>
    <scope>NUCLEOTIDE SEQUENCE [LARGE SCALE GENOMIC DNA]</scope>
    <source>
        <strain evidence="4 5">CBS 449.75</strain>
    </source>
</reference>
<evidence type="ECO:0000256" key="2">
    <source>
        <dbReference type="ARBA" id="ARBA00023043"/>
    </source>
</evidence>
<dbReference type="PROSITE" id="PS50297">
    <property type="entry name" value="ANK_REP_REGION"/>
    <property type="match status" value="1"/>
</dbReference>
<feature type="repeat" description="ANK" evidence="3">
    <location>
        <begin position="457"/>
        <end position="490"/>
    </location>
</feature>
<evidence type="ECO:0000313" key="4">
    <source>
        <dbReference type="EMBL" id="KAL2866503.1"/>
    </source>
</evidence>
<keyword evidence="2 3" id="KW-0040">ANK repeat</keyword>
<keyword evidence="5" id="KW-1185">Reference proteome</keyword>
<comment type="caution">
    <text evidence="4">The sequence shown here is derived from an EMBL/GenBank/DDBJ whole genome shotgun (WGS) entry which is preliminary data.</text>
</comment>
<proteinExistence type="predicted"/>